<organism evidence="2 3">
    <name type="scientific">Zymoseptoria tritici ST99CH_1A5</name>
    <dbReference type="NCBI Taxonomy" id="1276529"/>
    <lineage>
        <taxon>Eukaryota</taxon>
        <taxon>Fungi</taxon>
        <taxon>Dikarya</taxon>
        <taxon>Ascomycota</taxon>
        <taxon>Pezizomycotina</taxon>
        <taxon>Dothideomycetes</taxon>
        <taxon>Dothideomycetidae</taxon>
        <taxon>Mycosphaerellales</taxon>
        <taxon>Mycosphaerellaceae</taxon>
        <taxon>Zymoseptoria</taxon>
    </lineage>
</organism>
<feature type="region of interest" description="Disordered" evidence="1">
    <location>
        <begin position="453"/>
        <end position="515"/>
    </location>
</feature>
<evidence type="ECO:0000313" key="2">
    <source>
        <dbReference type="EMBL" id="SMY24975.1"/>
    </source>
</evidence>
<accession>A0A1Y6LL07</accession>
<feature type="compositionally biased region" description="Basic and acidic residues" evidence="1">
    <location>
        <begin position="69"/>
        <end position="91"/>
    </location>
</feature>
<gene>
    <name evidence="2" type="ORF">ZT1A5_G6417</name>
</gene>
<feature type="compositionally biased region" description="Acidic residues" evidence="1">
    <location>
        <begin position="53"/>
        <end position="68"/>
    </location>
</feature>
<proteinExistence type="predicted"/>
<evidence type="ECO:0000256" key="1">
    <source>
        <dbReference type="SAM" id="MobiDB-lite"/>
    </source>
</evidence>
<reference evidence="2 3" key="1">
    <citation type="submission" date="2016-10" db="EMBL/GenBank/DDBJ databases">
        <authorList>
            <person name="Varghese N."/>
        </authorList>
    </citation>
    <scope>NUCLEOTIDE SEQUENCE [LARGE SCALE GENOMIC DNA]</scope>
</reference>
<dbReference type="EMBL" id="LT882680">
    <property type="protein sequence ID" value="SMY24975.1"/>
    <property type="molecule type" value="Genomic_DNA"/>
</dbReference>
<feature type="compositionally biased region" description="Acidic residues" evidence="1">
    <location>
        <begin position="94"/>
        <end position="104"/>
    </location>
</feature>
<dbReference type="AlphaFoldDB" id="A0A1Y6LL07"/>
<feature type="compositionally biased region" description="Polar residues" evidence="1">
    <location>
        <begin position="454"/>
        <end position="471"/>
    </location>
</feature>
<sequence>MEAHLPDAVNVFDYQKLLARTTEKLWQELRESQRAAGGLWARMEYAERRLGLEDDEEDSENEEDLENEQDLKNEQDQEEGDKEREEDKMGEQNEQAEEEDADEAYWEDKLEAFRSQYDFEMHRSIDLCEQISAVTTRTQRAKDLLEATMDQLIASARSFFDRQYDIDDEHDACRNTEFRTHLAMLMSDHWAYNEQREFARRTRKEFLTKDPSLSSHERRRVRERHNKQSTIEVACRENFERERTDFLEGAGRTACQQMKCKLIPRGLLTEQNMAIMVPERKIYPMSQRSFESDRDSQTGRPTLQDEAYVAAPPQVSQETQNLYRLRRKFKKAEAEYRDDMDKVVNTKAYQMGIFDNLPEEYYSQAFAAKLDQTPEEFEAELRESMETAREAYHEARRAIRQDLDQLPAVSESSFAARTSDYIENGSAPGSYKRRIQRPRDPALYNWQRAAASEISANGQRESPSEPSSLYNGPSLRVGERVSPSVRSDYTEARKYRVRRKKWMRRKRASVTSRRS</sequence>
<protein>
    <submittedName>
        <fullName evidence="2">Uncharacterized protein</fullName>
    </submittedName>
</protein>
<feature type="region of interest" description="Disordered" evidence="1">
    <location>
        <begin position="51"/>
        <end position="104"/>
    </location>
</feature>
<dbReference type="Proteomes" id="UP000215453">
    <property type="component" value="Chromosome 5"/>
</dbReference>
<name>A0A1Y6LL07_ZYMTR</name>
<evidence type="ECO:0000313" key="3">
    <source>
        <dbReference type="Proteomes" id="UP000215453"/>
    </source>
</evidence>
<feature type="compositionally biased region" description="Basic residues" evidence="1">
    <location>
        <begin position="495"/>
        <end position="515"/>
    </location>
</feature>